<dbReference type="Gene3D" id="2.60.40.10">
    <property type="entry name" value="Immunoglobulins"/>
    <property type="match status" value="1"/>
</dbReference>
<keyword evidence="6" id="KW-0472">Membrane</keyword>
<dbReference type="Proteomes" id="UP000002279">
    <property type="component" value="Unplaced"/>
</dbReference>
<evidence type="ECO:0000259" key="13">
    <source>
        <dbReference type="PROSITE" id="PS50835"/>
    </source>
</evidence>
<reference evidence="14" key="1">
    <citation type="submission" date="2025-08" db="UniProtKB">
        <authorList>
            <consortium name="Ensembl"/>
        </authorList>
    </citation>
    <scope>IDENTIFICATION</scope>
    <source>
        <strain evidence="14">Glennie</strain>
    </source>
</reference>
<dbReference type="GO" id="GO:0009897">
    <property type="term" value="C:external side of plasma membrane"/>
    <property type="evidence" value="ECO:0000318"/>
    <property type="project" value="GO_Central"/>
</dbReference>
<evidence type="ECO:0000256" key="8">
    <source>
        <dbReference type="ARBA" id="ARBA00023170"/>
    </source>
</evidence>
<dbReference type="InterPro" id="IPR036179">
    <property type="entry name" value="Ig-like_dom_sf"/>
</dbReference>
<evidence type="ECO:0000313" key="14">
    <source>
        <dbReference type="Ensembl" id="ENSOANP00000013476.2"/>
    </source>
</evidence>
<keyword evidence="3 12" id="KW-0732">Signal</keyword>
<dbReference type="Bgee" id="ENSOANG00000008474">
    <property type="expression patterns" value="Expressed in cerebellum"/>
</dbReference>
<accession>F7CDB6</accession>
<keyword evidence="9" id="KW-0393">Immunoglobulin domain</keyword>
<evidence type="ECO:0000256" key="7">
    <source>
        <dbReference type="ARBA" id="ARBA00023157"/>
    </source>
</evidence>
<evidence type="ECO:0000256" key="9">
    <source>
        <dbReference type="ARBA" id="ARBA00023319"/>
    </source>
</evidence>
<dbReference type="InterPro" id="IPR013106">
    <property type="entry name" value="Ig_V-set"/>
</dbReference>
<dbReference type="InterPro" id="IPR051117">
    <property type="entry name" value="TRG_var/const_region"/>
</dbReference>
<feature type="chain" id="PRO_5027862552" description="Ig-like domain-containing protein" evidence="12">
    <location>
        <begin position="24"/>
        <end position="176"/>
    </location>
</feature>
<evidence type="ECO:0000256" key="5">
    <source>
        <dbReference type="ARBA" id="ARBA00023130"/>
    </source>
</evidence>
<comment type="subcellular location">
    <subcellularLocation>
        <location evidence="1">Cell membrane</location>
    </subcellularLocation>
</comment>
<protein>
    <recommendedName>
        <fullName evidence="13">Ig-like domain-containing protein</fullName>
    </recommendedName>
</protein>
<evidence type="ECO:0000256" key="6">
    <source>
        <dbReference type="ARBA" id="ARBA00023136"/>
    </source>
</evidence>
<evidence type="ECO:0000256" key="12">
    <source>
        <dbReference type="SAM" id="SignalP"/>
    </source>
</evidence>
<dbReference type="InterPro" id="IPR007110">
    <property type="entry name" value="Ig-like_dom"/>
</dbReference>
<keyword evidence="8" id="KW-0675">Receptor</keyword>
<reference evidence="14" key="2">
    <citation type="submission" date="2025-09" db="UniProtKB">
        <authorList>
            <consortium name="Ensembl"/>
        </authorList>
    </citation>
    <scope>IDENTIFICATION</scope>
    <source>
        <strain evidence="14">Glennie</strain>
    </source>
</reference>
<evidence type="ECO:0000256" key="2">
    <source>
        <dbReference type="ARBA" id="ARBA00022475"/>
    </source>
</evidence>
<dbReference type="FunFam" id="2.60.40.10:FF:001866">
    <property type="entry name" value="T cell receptor gamma variable 3"/>
    <property type="match status" value="1"/>
</dbReference>
<evidence type="ECO:0000256" key="3">
    <source>
        <dbReference type="ARBA" id="ARBA00022729"/>
    </source>
</evidence>
<dbReference type="GO" id="GO:0002250">
    <property type="term" value="P:adaptive immune response"/>
    <property type="evidence" value="ECO:0007669"/>
    <property type="project" value="UniProtKB-KW"/>
</dbReference>
<proteinExistence type="predicted"/>
<feature type="signal peptide" evidence="12">
    <location>
        <begin position="1"/>
        <end position="23"/>
    </location>
</feature>
<evidence type="ECO:0000256" key="11">
    <source>
        <dbReference type="ARBA" id="ARBA00043266"/>
    </source>
</evidence>
<dbReference type="InterPro" id="IPR013783">
    <property type="entry name" value="Ig-like_fold"/>
</dbReference>
<dbReference type="InterPro" id="IPR003599">
    <property type="entry name" value="Ig_sub"/>
</dbReference>
<dbReference type="SMART" id="SM00406">
    <property type="entry name" value="IGv"/>
    <property type="match status" value="1"/>
</dbReference>
<dbReference type="GeneTree" id="ENSGT00940000153143"/>
<keyword evidence="5" id="KW-1064">Adaptive immunity</keyword>
<dbReference type="PROSITE" id="PS50835">
    <property type="entry name" value="IG_LIKE"/>
    <property type="match status" value="1"/>
</dbReference>
<feature type="domain" description="Ig-like" evidence="13">
    <location>
        <begin position="23"/>
        <end position="118"/>
    </location>
</feature>
<dbReference type="Pfam" id="PF07686">
    <property type="entry name" value="V-set"/>
    <property type="match status" value="1"/>
</dbReference>
<dbReference type="HOGENOM" id="CLU_077975_7_1_1"/>
<keyword evidence="4" id="KW-0391">Immunity</keyword>
<evidence type="ECO:0000313" key="15">
    <source>
        <dbReference type="Proteomes" id="UP000002279"/>
    </source>
</evidence>
<keyword evidence="7" id="KW-1015">Disulfide bond</keyword>
<dbReference type="Ensembl" id="ENSOANT00000013479.2">
    <property type="protein sequence ID" value="ENSOANP00000013476.2"/>
    <property type="gene ID" value="ENSOANG00000008474.2"/>
</dbReference>
<dbReference type="SUPFAM" id="SSF48726">
    <property type="entry name" value="Immunoglobulin"/>
    <property type="match status" value="1"/>
</dbReference>
<organism evidence="14 15">
    <name type="scientific">Ornithorhynchus anatinus</name>
    <name type="common">Duckbill platypus</name>
    <dbReference type="NCBI Taxonomy" id="9258"/>
    <lineage>
        <taxon>Eukaryota</taxon>
        <taxon>Metazoa</taxon>
        <taxon>Chordata</taxon>
        <taxon>Craniata</taxon>
        <taxon>Vertebrata</taxon>
        <taxon>Euteleostomi</taxon>
        <taxon>Mammalia</taxon>
        <taxon>Monotremata</taxon>
        <taxon>Ornithorhynchidae</taxon>
        <taxon>Ornithorhynchus</taxon>
    </lineage>
</organism>
<sequence length="176" mass="19269">MLGSVTLLLAGRLLSFLIAAGQTALTLNQPLSSITKKSGRYARLPCELSDKSITYIHWYLQQPGKAPQRLLYYNLATSASTPESGFTSDKIYAYKTKDQTCMLVVEKLGIIDAGIYYCASWDSTVTKVPLFLLQRNTVCGHQEQGSPPTAPTVNLTISGPLASQVESPIGFWSKQF</sequence>
<dbReference type="GO" id="GO:0042101">
    <property type="term" value="C:T cell receptor complex"/>
    <property type="evidence" value="ECO:0007669"/>
    <property type="project" value="UniProtKB-KW"/>
</dbReference>
<keyword evidence="2" id="KW-1003">Cell membrane</keyword>
<evidence type="ECO:0000256" key="1">
    <source>
        <dbReference type="ARBA" id="ARBA00004236"/>
    </source>
</evidence>
<dbReference type="InParanoid" id="F7CDB6"/>
<dbReference type="PANTHER" id="PTHR19256">
    <property type="entry name" value="T-CELL RECEPTOR GAMMA CHAIN"/>
    <property type="match status" value="1"/>
</dbReference>
<dbReference type="eggNOG" id="ENOG502STC0">
    <property type="taxonomic scope" value="Eukaryota"/>
</dbReference>
<dbReference type="PANTHER" id="PTHR19256:SF63">
    <property type="entry name" value="T CELL RECEPTOR GAMMA VARIABLE 3-RELATED"/>
    <property type="match status" value="1"/>
</dbReference>
<dbReference type="OMA" id="WKYEASK"/>
<evidence type="ECO:0000256" key="4">
    <source>
        <dbReference type="ARBA" id="ARBA00022859"/>
    </source>
</evidence>
<dbReference type="AlphaFoldDB" id="F7CDB6"/>
<keyword evidence="15" id="KW-1185">Reference proteome</keyword>
<comment type="subunit">
    <text evidence="10">Gamma-delta TR is a heterodimer composed of a gamma and delta chain; disulfide-linked. The gamma-delta TR is associated with the transmembrane signaling CD3 coreceptor proteins following the stoichiometry: a single gamma-delta TR heterodimer associates with one CD3D-CD3E heterodimer, one CD3G-CD3E heterodimer and one CD247 homodimer forming a stable octameric structure. Upon activation, gamma-delta TR complex associates with FCER1G to initiate intracellular signaling.</text>
</comment>
<evidence type="ECO:0000256" key="10">
    <source>
        <dbReference type="ARBA" id="ARBA00038578"/>
    </source>
</evidence>
<dbReference type="FunCoup" id="F7CDB6">
    <property type="interactions" value="252"/>
</dbReference>
<dbReference type="SMART" id="SM00409">
    <property type="entry name" value="IG"/>
    <property type="match status" value="1"/>
</dbReference>
<name>F7CDB6_ORNAN</name>
<keyword evidence="11" id="KW-1279">T cell receptor</keyword>
<dbReference type="STRING" id="9258.ENSOANP00000013476"/>